<reference evidence="3 4" key="1">
    <citation type="submission" date="2021-01" db="EMBL/GenBank/DDBJ databases">
        <title>Whole genome shotgun sequence of Actinoplanes palleronii NBRC 14916.</title>
        <authorList>
            <person name="Komaki H."/>
            <person name="Tamura T."/>
        </authorList>
    </citation>
    <scope>NUCLEOTIDE SEQUENCE [LARGE SCALE GENOMIC DNA]</scope>
    <source>
        <strain evidence="3 4">NBRC 14916</strain>
    </source>
</reference>
<evidence type="ECO:0000313" key="3">
    <source>
        <dbReference type="EMBL" id="GIE67447.1"/>
    </source>
</evidence>
<keyword evidence="2" id="KW-0472">Membrane</keyword>
<comment type="caution">
    <text evidence="3">The sequence shown here is derived from an EMBL/GenBank/DDBJ whole genome shotgun (WGS) entry which is preliminary data.</text>
</comment>
<keyword evidence="2" id="KW-0812">Transmembrane</keyword>
<proteinExistence type="predicted"/>
<dbReference type="RefSeq" id="WP_203825951.1">
    <property type="nucleotide sequence ID" value="NZ_BAAATY010000011.1"/>
</dbReference>
<accession>A0ABQ4B9R3</accession>
<evidence type="ECO:0000256" key="1">
    <source>
        <dbReference type="SAM" id="MobiDB-lite"/>
    </source>
</evidence>
<dbReference type="Proteomes" id="UP000624709">
    <property type="component" value="Unassembled WGS sequence"/>
</dbReference>
<feature type="region of interest" description="Disordered" evidence="1">
    <location>
        <begin position="1"/>
        <end position="25"/>
    </location>
</feature>
<dbReference type="EMBL" id="BOMS01000048">
    <property type="protein sequence ID" value="GIE67447.1"/>
    <property type="molecule type" value="Genomic_DNA"/>
</dbReference>
<organism evidence="3 4">
    <name type="scientific">Actinoplanes palleronii</name>
    <dbReference type="NCBI Taxonomy" id="113570"/>
    <lineage>
        <taxon>Bacteria</taxon>
        <taxon>Bacillati</taxon>
        <taxon>Actinomycetota</taxon>
        <taxon>Actinomycetes</taxon>
        <taxon>Micromonosporales</taxon>
        <taxon>Micromonosporaceae</taxon>
        <taxon>Actinoplanes</taxon>
    </lineage>
</organism>
<sequence>MKAQVSSSAGVRGHVSPAAGSAPTRTYQPLTWIRPSTGQVLAASASALGKAWLTIIVGTAVLVGAGIVIALVLTTILGVLGLDAADSYS</sequence>
<evidence type="ECO:0000313" key="4">
    <source>
        <dbReference type="Proteomes" id="UP000624709"/>
    </source>
</evidence>
<feature type="transmembrane region" description="Helical" evidence="2">
    <location>
        <begin position="51"/>
        <end position="82"/>
    </location>
</feature>
<protein>
    <submittedName>
        <fullName evidence="3">Uncharacterized protein</fullName>
    </submittedName>
</protein>
<keyword evidence="2" id="KW-1133">Transmembrane helix</keyword>
<name>A0ABQ4B9R3_9ACTN</name>
<gene>
    <name evidence="3" type="ORF">Apa02nite_035550</name>
</gene>
<keyword evidence="4" id="KW-1185">Reference proteome</keyword>
<evidence type="ECO:0000256" key="2">
    <source>
        <dbReference type="SAM" id="Phobius"/>
    </source>
</evidence>